<name>A0A4R6E764_9RHOO</name>
<dbReference type="AlphaFoldDB" id="A0A4R6E764"/>
<dbReference type="InterPro" id="IPR021312">
    <property type="entry name" value="DUF2889"/>
</dbReference>
<sequence length="184" mass="20601">MPLSNSSLGRKRVHLRRIEVEGYLRNDGLFELEASLCDVKDVDYPLASGVRPAGEPVHLMRLRLTLDATFNILAAEACSDRVPYPGSCDTIGPAYQRLVGLNLVQGFRRTIAEMFADVAGCTHITELLNSLPTAAIQTFATFQRDVDDSGGKPFQLDRCHALETTSEAVRRYYPRWYRGQREPV</sequence>
<dbReference type="Pfam" id="PF11136">
    <property type="entry name" value="DUF2889"/>
    <property type="match status" value="1"/>
</dbReference>
<evidence type="ECO:0000313" key="1">
    <source>
        <dbReference type="EMBL" id="TDN53763.1"/>
    </source>
</evidence>
<comment type="caution">
    <text evidence="1">The sequence shown here is derived from an EMBL/GenBank/DDBJ whole genome shotgun (WGS) entry which is preliminary data.</text>
</comment>
<dbReference type="RefSeq" id="WP_133589549.1">
    <property type="nucleotide sequence ID" value="NZ_SNVV01000004.1"/>
</dbReference>
<keyword evidence="2" id="KW-1185">Reference proteome</keyword>
<dbReference type="OrthoDB" id="6862397at2"/>
<organism evidence="1 2">
    <name type="scientific">Azoarcus indigens</name>
    <dbReference type="NCBI Taxonomy" id="29545"/>
    <lineage>
        <taxon>Bacteria</taxon>
        <taxon>Pseudomonadati</taxon>
        <taxon>Pseudomonadota</taxon>
        <taxon>Betaproteobacteria</taxon>
        <taxon>Rhodocyclales</taxon>
        <taxon>Zoogloeaceae</taxon>
        <taxon>Azoarcus</taxon>
    </lineage>
</organism>
<evidence type="ECO:0000313" key="2">
    <source>
        <dbReference type="Proteomes" id="UP000295129"/>
    </source>
</evidence>
<protein>
    <recommendedName>
        <fullName evidence="3">DUF2889 family protein</fullName>
    </recommendedName>
</protein>
<reference evidence="1 2" key="1">
    <citation type="submission" date="2019-03" db="EMBL/GenBank/DDBJ databases">
        <title>Genomic Encyclopedia of Type Strains, Phase IV (KMG-IV): sequencing the most valuable type-strain genomes for metagenomic binning, comparative biology and taxonomic classification.</title>
        <authorList>
            <person name="Goeker M."/>
        </authorList>
    </citation>
    <scope>NUCLEOTIDE SEQUENCE [LARGE SCALE GENOMIC DNA]</scope>
    <source>
        <strain evidence="1 2">DSM 12121</strain>
    </source>
</reference>
<gene>
    <name evidence="1" type="ORF">C7389_104117</name>
</gene>
<accession>A0A4R6E764</accession>
<evidence type="ECO:0008006" key="3">
    <source>
        <dbReference type="Google" id="ProtNLM"/>
    </source>
</evidence>
<dbReference type="EMBL" id="SNVV01000004">
    <property type="protein sequence ID" value="TDN53763.1"/>
    <property type="molecule type" value="Genomic_DNA"/>
</dbReference>
<dbReference type="Proteomes" id="UP000295129">
    <property type="component" value="Unassembled WGS sequence"/>
</dbReference>
<proteinExistence type="predicted"/>